<reference evidence="2" key="1">
    <citation type="submission" date="2022-03" db="EMBL/GenBank/DDBJ databases">
        <authorList>
            <person name="Martin H S."/>
        </authorList>
    </citation>
    <scope>NUCLEOTIDE SEQUENCE</scope>
</reference>
<evidence type="ECO:0000313" key="3">
    <source>
        <dbReference type="Proteomes" id="UP000837857"/>
    </source>
</evidence>
<feature type="region of interest" description="Disordered" evidence="1">
    <location>
        <begin position="55"/>
        <end position="84"/>
    </location>
</feature>
<accession>A0ABN8I4D4</accession>
<sequence length="108" mass="11628">MNESFGTADLEHKGIREVSLSATLTQSSAIVAAAGARCDVTRTIALSGRNSTFAERLSPREPKTASAGKLISVKRRDDPHPTFIRAEGNHQKAAVRAYRTHINVPACN</sequence>
<evidence type="ECO:0000313" key="2">
    <source>
        <dbReference type="EMBL" id="CAH2048668.1"/>
    </source>
</evidence>
<gene>
    <name evidence="2" type="ORF">IPOD504_LOCUS6270</name>
</gene>
<dbReference type="Proteomes" id="UP000837857">
    <property type="component" value="Chromosome 18"/>
</dbReference>
<dbReference type="EMBL" id="OW152830">
    <property type="protein sequence ID" value="CAH2048668.1"/>
    <property type="molecule type" value="Genomic_DNA"/>
</dbReference>
<evidence type="ECO:0000256" key="1">
    <source>
        <dbReference type="SAM" id="MobiDB-lite"/>
    </source>
</evidence>
<proteinExistence type="predicted"/>
<keyword evidence="3" id="KW-1185">Reference proteome</keyword>
<organism evidence="2 3">
    <name type="scientific">Iphiclides podalirius</name>
    <name type="common">scarce swallowtail</name>
    <dbReference type="NCBI Taxonomy" id="110791"/>
    <lineage>
        <taxon>Eukaryota</taxon>
        <taxon>Metazoa</taxon>
        <taxon>Ecdysozoa</taxon>
        <taxon>Arthropoda</taxon>
        <taxon>Hexapoda</taxon>
        <taxon>Insecta</taxon>
        <taxon>Pterygota</taxon>
        <taxon>Neoptera</taxon>
        <taxon>Endopterygota</taxon>
        <taxon>Lepidoptera</taxon>
        <taxon>Glossata</taxon>
        <taxon>Ditrysia</taxon>
        <taxon>Papilionoidea</taxon>
        <taxon>Papilionidae</taxon>
        <taxon>Papilioninae</taxon>
        <taxon>Iphiclides</taxon>
    </lineage>
</organism>
<name>A0ABN8I4D4_9NEOP</name>
<feature type="non-terminal residue" evidence="2">
    <location>
        <position position="1"/>
    </location>
</feature>
<protein>
    <submittedName>
        <fullName evidence="2">Uncharacterized protein</fullName>
    </submittedName>
</protein>